<sequence length="172" mass="19229">VSGYEDYEGFYEEYYDAETDPPQFLARPQTFTVEAGQALIIPCDVENQGNLKLVIKKMGMDGMEHLLWVGREKMARTRRLNMESGTSKLSITHARPADAGTYICHFDTSPPVELKHRLDVQYAPTVRATVPPEHRVAKGSSVTLACEAKGNPPAVIRWSRQEGPLPSGQRQQ</sequence>
<evidence type="ECO:0000313" key="2">
    <source>
        <dbReference type="EMBL" id="CAL4138310.1"/>
    </source>
</evidence>
<feature type="domain" description="Ig-like" evidence="1">
    <location>
        <begin position="22"/>
        <end position="104"/>
    </location>
</feature>
<dbReference type="InterPro" id="IPR013783">
    <property type="entry name" value="Ig-like_fold"/>
</dbReference>
<dbReference type="SUPFAM" id="SSF48726">
    <property type="entry name" value="Immunoglobulin"/>
    <property type="match status" value="2"/>
</dbReference>
<dbReference type="EMBL" id="CAXKWB010030737">
    <property type="protein sequence ID" value="CAL4138310.1"/>
    <property type="molecule type" value="Genomic_DNA"/>
</dbReference>
<dbReference type="SMART" id="SM00409">
    <property type="entry name" value="IG"/>
    <property type="match status" value="1"/>
</dbReference>
<protein>
    <recommendedName>
        <fullName evidence="1">Ig-like domain-containing protein</fullName>
    </recommendedName>
</protein>
<name>A0AAV2RUT6_MEGNR</name>
<evidence type="ECO:0000313" key="3">
    <source>
        <dbReference type="Proteomes" id="UP001497623"/>
    </source>
</evidence>
<dbReference type="PANTHER" id="PTHR45889:SF8">
    <property type="entry name" value="IG-LIKE DOMAIN-CONTAINING PROTEIN"/>
    <property type="match status" value="1"/>
</dbReference>
<gene>
    <name evidence="2" type="ORF">MNOR_LOCUS28198</name>
</gene>
<dbReference type="PROSITE" id="PS50835">
    <property type="entry name" value="IG_LIKE"/>
    <property type="match status" value="2"/>
</dbReference>
<dbReference type="Pfam" id="PF13895">
    <property type="entry name" value="Ig_2"/>
    <property type="match status" value="1"/>
</dbReference>
<feature type="non-terminal residue" evidence="2">
    <location>
        <position position="172"/>
    </location>
</feature>
<dbReference type="InterPro" id="IPR007110">
    <property type="entry name" value="Ig-like_dom"/>
</dbReference>
<dbReference type="Proteomes" id="UP001497623">
    <property type="component" value="Unassembled WGS sequence"/>
</dbReference>
<accession>A0AAV2RUT6</accession>
<dbReference type="InterPro" id="IPR036179">
    <property type="entry name" value="Ig-like_dom_sf"/>
</dbReference>
<feature type="domain" description="Ig-like" evidence="1">
    <location>
        <begin position="124"/>
        <end position="172"/>
    </location>
</feature>
<proteinExistence type="predicted"/>
<keyword evidence="3" id="KW-1185">Reference proteome</keyword>
<reference evidence="2 3" key="1">
    <citation type="submission" date="2024-05" db="EMBL/GenBank/DDBJ databases">
        <authorList>
            <person name="Wallberg A."/>
        </authorList>
    </citation>
    <scope>NUCLEOTIDE SEQUENCE [LARGE SCALE GENOMIC DNA]</scope>
</reference>
<dbReference type="AlphaFoldDB" id="A0AAV2RUT6"/>
<dbReference type="PANTHER" id="PTHR45889">
    <property type="entry name" value="IG-LIKE DOMAIN-CONTAINING PROTEIN"/>
    <property type="match status" value="1"/>
</dbReference>
<comment type="caution">
    <text evidence="2">The sequence shown here is derived from an EMBL/GenBank/DDBJ whole genome shotgun (WGS) entry which is preliminary data.</text>
</comment>
<organism evidence="2 3">
    <name type="scientific">Meganyctiphanes norvegica</name>
    <name type="common">Northern krill</name>
    <name type="synonym">Thysanopoda norvegica</name>
    <dbReference type="NCBI Taxonomy" id="48144"/>
    <lineage>
        <taxon>Eukaryota</taxon>
        <taxon>Metazoa</taxon>
        <taxon>Ecdysozoa</taxon>
        <taxon>Arthropoda</taxon>
        <taxon>Crustacea</taxon>
        <taxon>Multicrustacea</taxon>
        <taxon>Malacostraca</taxon>
        <taxon>Eumalacostraca</taxon>
        <taxon>Eucarida</taxon>
        <taxon>Euphausiacea</taxon>
        <taxon>Euphausiidae</taxon>
        <taxon>Meganyctiphanes</taxon>
    </lineage>
</organism>
<dbReference type="Gene3D" id="2.60.40.10">
    <property type="entry name" value="Immunoglobulins"/>
    <property type="match status" value="2"/>
</dbReference>
<evidence type="ECO:0000259" key="1">
    <source>
        <dbReference type="PROSITE" id="PS50835"/>
    </source>
</evidence>
<dbReference type="InterPro" id="IPR003599">
    <property type="entry name" value="Ig_sub"/>
</dbReference>
<feature type="non-terminal residue" evidence="2">
    <location>
        <position position="1"/>
    </location>
</feature>